<dbReference type="EMBL" id="CAEZUC010000061">
    <property type="protein sequence ID" value="CAB4589011.1"/>
    <property type="molecule type" value="Genomic_DNA"/>
</dbReference>
<evidence type="ECO:0000313" key="6">
    <source>
        <dbReference type="EMBL" id="CAB4589011.1"/>
    </source>
</evidence>
<comment type="subcellular location">
    <subcellularLocation>
        <location evidence="1">Membrane</location>
        <topology evidence="1">Multi-pass membrane protein</topology>
    </subcellularLocation>
</comment>
<dbReference type="AlphaFoldDB" id="A0A6J6FJC0"/>
<gene>
    <name evidence="6" type="ORF">UFOPK1776_00509</name>
</gene>
<evidence type="ECO:0000256" key="4">
    <source>
        <dbReference type="ARBA" id="ARBA00023136"/>
    </source>
</evidence>
<dbReference type="PANTHER" id="PTHR43701">
    <property type="entry name" value="MEMBRANE TRANSPORTER PROTEIN MJ0441-RELATED"/>
    <property type="match status" value="1"/>
</dbReference>
<proteinExistence type="predicted"/>
<sequence length="262" mass="27633">MPKARVICQYEVMEIGLTLTAILSGAFIGSVLGFIGAGGAMVSVPIFLYLFDFSPVAATTASLAVVFLAAVAGLAPKIRSKEVLIKEGSIIWALGLVTNIGFGLIVAQIADQIILIGFSLVLIGAAYSMLRSPITNLPEKRMSTWALVLLSLVIGSITGLFGIGGGFLAIPVLVLFFNTSQNKAAGTSLLIISLNCLTALIAKFSIWEQINWSYPLIIAVAAIFTAQATSRLASRTPTVHLKQAFALLLIALATFTIFTQAI</sequence>
<feature type="transmembrane region" description="Helical" evidence="5">
    <location>
        <begin position="214"/>
        <end position="233"/>
    </location>
</feature>
<evidence type="ECO:0000256" key="1">
    <source>
        <dbReference type="ARBA" id="ARBA00004141"/>
    </source>
</evidence>
<dbReference type="GO" id="GO:0016020">
    <property type="term" value="C:membrane"/>
    <property type="evidence" value="ECO:0007669"/>
    <property type="project" value="UniProtKB-SubCell"/>
</dbReference>
<feature type="transmembrane region" description="Helical" evidence="5">
    <location>
        <begin position="56"/>
        <end position="76"/>
    </location>
</feature>
<keyword evidence="4 5" id="KW-0472">Membrane</keyword>
<reference evidence="6" key="1">
    <citation type="submission" date="2020-05" db="EMBL/GenBank/DDBJ databases">
        <authorList>
            <person name="Chiriac C."/>
            <person name="Salcher M."/>
            <person name="Ghai R."/>
            <person name="Kavagutti S V."/>
        </authorList>
    </citation>
    <scope>NUCLEOTIDE SEQUENCE</scope>
</reference>
<feature type="transmembrane region" description="Helical" evidence="5">
    <location>
        <begin position="88"/>
        <end position="107"/>
    </location>
</feature>
<name>A0A6J6FJC0_9ZZZZ</name>
<dbReference type="PANTHER" id="PTHR43701:SF2">
    <property type="entry name" value="MEMBRANE TRANSPORTER PROTEIN YJNA-RELATED"/>
    <property type="match status" value="1"/>
</dbReference>
<feature type="transmembrane region" description="Helical" evidence="5">
    <location>
        <begin position="21"/>
        <end position="50"/>
    </location>
</feature>
<protein>
    <submittedName>
        <fullName evidence="6">Unannotated protein</fullName>
    </submittedName>
</protein>
<keyword evidence="3 5" id="KW-1133">Transmembrane helix</keyword>
<feature type="transmembrane region" description="Helical" evidence="5">
    <location>
        <begin position="144"/>
        <end position="177"/>
    </location>
</feature>
<feature type="transmembrane region" description="Helical" evidence="5">
    <location>
        <begin position="239"/>
        <end position="258"/>
    </location>
</feature>
<dbReference type="Pfam" id="PF01925">
    <property type="entry name" value="TauE"/>
    <property type="match status" value="1"/>
</dbReference>
<feature type="transmembrane region" description="Helical" evidence="5">
    <location>
        <begin position="183"/>
        <end position="202"/>
    </location>
</feature>
<dbReference type="InterPro" id="IPR002781">
    <property type="entry name" value="TM_pro_TauE-like"/>
</dbReference>
<organism evidence="6">
    <name type="scientific">freshwater metagenome</name>
    <dbReference type="NCBI Taxonomy" id="449393"/>
    <lineage>
        <taxon>unclassified sequences</taxon>
        <taxon>metagenomes</taxon>
        <taxon>ecological metagenomes</taxon>
    </lineage>
</organism>
<evidence type="ECO:0000256" key="3">
    <source>
        <dbReference type="ARBA" id="ARBA00022989"/>
    </source>
</evidence>
<evidence type="ECO:0000256" key="2">
    <source>
        <dbReference type="ARBA" id="ARBA00022692"/>
    </source>
</evidence>
<feature type="transmembrane region" description="Helical" evidence="5">
    <location>
        <begin position="113"/>
        <end position="132"/>
    </location>
</feature>
<keyword evidence="2 5" id="KW-0812">Transmembrane</keyword>
<dbReference type="InterPro" id="IPR051598">
    <property type="entry name" value="TSUP/Inactive_protease-like"/>
</dbReference>
<evidence type="ECO:0000256" key="5">
    <source>
        <dbReference type="SAM" id="Phobius"/>
    </source>
</evidence>
<accession>A0A6J6FJC0</accession>